<dbReference type="OrthoDB" id="2020429at2759"/>
<organism evidence="1 2">
    <name type="scientific">Cinnamomum micranthum f. kanehirae</name>
    <dbReference type="NCBI Taxonomy" id="337451"/>
    <lineage>
        <taxon>Eukaryota</taxon>
        <taxon>Viridiplantae</taxon>
        <taxon>Streptophyta</taxon>
        <taxon>Embryophyta</taxon>
        <taxon>Tracheophyta</taxon>
        <taxon>Spermatophyta</taxon>
        <taxon>Magnoliopsida</taxon>
        <taxon>Magnoliidae</taxon>
        <taxon>Laurales</taxon>
        <taxon>Lauraceae</taxon>
        <taxon>Cinnamomum</taxon>
    </lineage>
</organism>
<dbReference type="EMBL" id="QPKB01000003">
    <property type="protein sequence ID" value="RWR80364.1"/>
    <property type="molecule type" value="Genomic_DNA"/>
</dbReference>
<dbReference type="Proteomes" id="UP000283530">
    <property type="component" value="Unassembled WGS sequence"/>
</dbReference>
<gene>
    <name evidence="1" type="ORF">CKAN_00899900</name>
</gene>
<dbReference type="STRING" id="337451.A0A443NPB1"/>
<proteinExistence type="predicted"/>
<dbReference type="GO" id="GO:0010258">
    <property type="term" value="P:NADH dehydrogenase complex (plastoquinone) assembly"/>
    <property type="evidence" value="ECO:0007669"/>
    <property type="project" value="InterPro"/>
</dbReference>
<reference evidence="1 2" key="1">
    <citation type="journal article" date="2019" name="Nat. Plants">
        <title>Stout camphor tree genome fills gaps in understanding of flowering plant genome evolution.</title>
        <authorList>
            <person name="Chaw S.M."/>
            <person name="Liu Y.C."/>
            <person name="Wu Y.W."/>
            <person name="Wang H.Y."/>
            <person name="Lin C.I."/>
            <person name="Wu C.S."/>
            <person name="Ke H.M."/>
            <person name="Chang L.Y."/>
            <person name="Hsu C.Y."/>
            <person name="Yang H.T."/>
            <person name="Sudianto E."/>
            <person name="Hsu M.H."/>
            <person name="Wu K.P."/>
            <person name="Wang L.N."/>
            <person name="Leebens-Mack J.H."/>
            <person name="Tsai I.J."/>
        </authorList>
    </citation>
    <scope>NUCLEOTIDE SEQUENCE [LARGE SCALE GENOMIC DNA]</scope>
    <source>
        <strain evidence="2">cv. Chaw 1501</strain>
        <tissue evidence="1">Young leaves</tissue>
    </source>
</reference>
<sequence>MALPLSSPSTAFLKASTPSAMQSNCLKLRIRYSGFIANCESSSSGSSEDSPAGSSSLRIGSPVIVIEAPATLKTADSMPSLKVNMGLVKQGDVGRIVARKPKDVWAVRLTIGTFLMDGKYFKPLNLDE</sequence>
<dbReference type="PANTHER" id="PTHR36799">
    <property type="match status" value="1"/>
</dbReference>
<keyword evidence="2" id="KW-1185">Reference proteome</keyword>
<dbReference type="AlphaFoldDB" id="A0A443NPB1"/>
<dbReference type="InterPro" id="IPR021495">
    <property type="entry name" value="CRR42-like"/>
</dbReference>
<evidence type="ECO:0000313" key="2">
    <source>
        <dbReference type="Proteomes" id="UP000283530"/>
    </source>
</evidence>
<comment type="caution">
    <text evidence="1">The sequence shown here is derived from an EMBL/GenBank/DDBJ whole genome shotgun (WGS) entry which is preliminary data.</text>
</comment>
<accession>A0A443NPB1</accession>
<dbReference type="Pfam" id="PF11347">
    <property type="entry name" value="CRR42-like"/>
    <property type="match status" value="1"/>
</dbReference>
<dbReference type="PANTHER" id="PTHR36799:SF2">
    <property type="entry name" value="PROTEIN CHLORORESPIRATORY REDUCTION 42, CHLOROPLASTIC"/>
    <property type="match status" value="1"/>
</dbReference>
<protein>
    <submittedName>
        <fullName evidence="1">Chlororespiratory reduction 42</fullName>
    </submittedName>
</protein>
<name>A0A443NPB1_9MAGN</name>
<evidence type="ECO:0000313" key="1">
    <source>
        <dbReference type="EMBL" id="RWR80364.1"/>
    </source>
</evidence>